<organism evidence="1 2">
    <name type="scientific">Nocardioides pinisoli</name>
    <dbReference type="NCBI Taxonomy" id="2950279"/>
    <lineage>
        <taxon>Bacteria</taxon>
        <taxon>Bacillati</taxon>
        <taxon>Actinomycetota</taxon>
        <taxon>Actinomycetes</taxon>
        <taxon>Propionibacteriales</taxon>
        <taxon>Nocardioidaceae</taxon>
        <taxon>Nocardioides</taxon>
    </lineage>
</organism>
<name>A0ABT1KRG7_9ACTN</name>
<evidence type="ECO:0000313" key="1">
    <source>
        <dbReference type="EMBL" id="MCP3420337.1"/>
    </source>
</evidence>
<protein>
    <recommendedName>
        <fullName evidence="3">Replication protein</fullName>
    </recommendedName>
</protein>
<reference evidence="1 2" key="1">
    <citation type="submission" date="2022-06" db="EMBL/GenBank/DDBJ databases">
        <authorList>
            <person name="So Y."/>
        </authorList>
    </citation>
    <scope>NUCLEOTIDE SEQUENCE [LARGE SCALE GENOMIC DNA]</scope>
    <source>
        <strain evidence="1 2">STR3</strain>
    </source>
</reference>
<dbReference type="Proteomes" id="UP001204524">
    <property type="component" value="Unassembled WGS sequence"/>
</dbReference>
<accession>A0ABT1KRG7</accession>
<sequence length="475" mass="51185">MTALRAVRHSPEFIDRDLGRTLAGASPHNARAAALSVTHRGLRVGFHADDIREFLVRCPGSERFAPFASTKSRFKPVLRQAIDRRTASASPEGRAGLRQGAAVALVGYLLSPPPKSKTTTQLVPVPKTVVAADGTKTVTSELLEKKGLKPAQLAGARRITAVVGIDVIRSIRNQGIDAALVNQLDLALRLGITPSTVRNWLKWAVEAGWLSKRPPWHGVPRYGICGVATPQPGKPFTMKLPAGIRDTSWDYVRTLNAITDLAEGRDNVADVILLADHPVWAYAPAPGPDAPSGSRRDGKVWLTALAIEAEVDPATLGVNSRTVKENGTSWKRINWDHDQDTPLRVVLDADACATGADLRVVDAQVRRAAQVAARQASLEAARERTERAQRATQKLLGKLDVPALSDGTAHDEWVQRLGAMVNRDDRADVPMRRALAKVLTKRLTGKPHTYDKPTAEAVACRIAGLSSSPTGHAAA</sequence>
<evidence type="ECO:0008006" key="3">
    <source>
        <dbReference type="Google" id="ProtNLM"/>
    </source>
</evidence>
<evidence type="ECO:0000313" key="2">
    <source>
        <dbReference type="Proteomes" id="UP001204524"/>
    </source>
</evidence>
<dbReference type="EMBL" id="JANARS010000001">
    <property type="protein sequence ID" value="MCP3420337.1"/>
    <property type="molecule type" value="Genomic_DNA"/>
</dbReference>
<dbReference type="RefSeq" id="WP_254179581.1">
    <property type="nucleotide sequence ID" value="NZ_JANARS010000001.1"/>
</dbReference>
<proteinExistence type="predicted"/>
<comment type="caution">
    <text evidence="1">The sequence shown here is derived from an EMBL/GenBank/DDBJ whole genome shotgun (WGS) entry which is preliminary data.</text>
</comment>
<gene>
    <name evidence="1" type="ORF">NCI01_00870</name>
</gene>
<keyword evidence="2" id="KW-1185">Reference proteome</keyword>